<keyword evidence="2" id="KW-0472">Membrane</keyword>
<gene>
    <name evidence="4" type="ORF">SERLADRAFT_470699</name>
</gene>
<keyword evidence="2" id="KW-1133">Transmembrane helix</keyword>
<evidence type="ECO:0000256" key="2">
    <source>
        <dbReference type="SAM" id="Phobius"/>
    </source>
</evidence>
<evidence type="ECO:0000259" key="3">
    <source>
        <dbReference type="Pfam" id="PF09792"/>
    </source>
</evidence>
<dbReference type="RefSeq" id="XP_007319806.1">
    <property type="nucleotide sequence ID" value="XM_007319744.1"/>
</dbReference>
<dbReference type="HOGENOM" id="CLU_088659_0_0_1"/>
<sequence length="269" mass="29984">MAAYEPLQIDDRGYHDEDGTKDPLLQDELNSIPHSKQPTSKWAQWGTVAVSLLSVLCAFALYLASMRVELPGPRSAKGLRQPDQYNTLNLTQELKKGPIVWFPGYIVRANKAAPDEVYTSGPHVVLDDNNSMFFQFRMPASKFTRCYIGSAVPTPEEGAAANKTYVSSGSLTEFKVWNVTTPSKPMKSLSWNTRPERVALMGTVAFLPEEEMIDQLDLEDGWQLSDPTPRFACGQKETYTIEVSCEGCSLEYEQILSLPALAFDLFQIG</sequence>
<evidence type="ECO:0000313" key="4">
    <source>
        <dbReference type="EMBL" id="EGO24044.1"/>
    </source>
</evidence>
<dbReference type="KEGG" id="sla:SERLADRAFT_470699"/>
<feature type="domain" description="Ubiquitin 3 binding protein But2 C-terminal" evidence="3">
    <location>
        <begin position="102"/>
        <end position="208"/>
    </location>
</feature>
<accession>F8NZS3</accession>
<feature type="transmembrane region" description="Helical" evidence="2">
    <location>
        <begin position="42"/>
        <end position="64"/>
    </location>
</feature>
<name>F8NZS3_SERL9</name>
<feature type="compositionally biased region" description="Polar residues" evidence="1">
    <location>
        <begin position="28"/>
        <end position="38"/>
    </location>
</feature>
<evidence type="ECO:0000256" key="1">
    <source>
        <dbReference type="SAM" id="MobiDB-lite"/>
    </source>
</evidence>
<dbReference type="InterPro" id="IPR018620">
    <property type="entry name" value="Ubiquitin3-bd_protein_But2_C"/>
</dbReference>
<dbReference type="Proteomes" id="UP000008064">
    <property type="component" value="Unassembled WGS sequence"/>
</dbReference>
<protein>
    <recommendedName>
        <fullName evidence="3">Ubiquitin 3 binding protein But2 C-terminal domain-containing protein</fullName>
    </recommendedName>
</protein>
<reference evidence="4" key="1">
    <citation type="submission" date="2011-04" db="EMBL/GenBank/DDBJ databases">
        <title>Evolution of plant cell wall degrading machinery underlies the functional diversity of forest fungi.</title>
        <authorList>
            <consortium name="US DOE Joint Genome Institute (JGI-PGF)"/>
            <person name="Eastwood D.C."/>
            <person name="Floudas D."/>
            <person name="Binder M."/>
            <person name="Majcherczyk A."/>
            <person name="Schneider P."/>
            <person name="Aerts A."/>
            <person name="Asiegbu F.O."/>
            <person name="Baker S.E."/>
            <person name="Barry K."/>
            <person name="Bendiksby M."/>
            <person name="Blumentritt M."/>
            <person name="Coutinho P.M."/>
            <person name="Cullen D."/>
            <person name="Cullen D."/>
            <person name="Gathman A."/>
            <person name="Goodell B."/>
            <person name="Henrissat B."/>
            <person name="Ihrmark K."/>
            <person name="Kauserud H."/>
            <person name="Kohler A."/>
            <person name="LaButti K."/>
            <person name="Lapidus A."/>
            <person name="Lavin J.L."/>
            <person name="Lee Y.-H."/>
            <person name="Lindquist E."/>
            <person name="Lilly W."/>
            <person name="Lucas S."/>
            <person name="Morin E."/>
            <person name="Murat C."/>
            <person name="Oguiza J.A."/>
            <person name="Park J."/>
            <person name="Pisabarro A.G."/>
            <person name="Riley R."/>
            <person name="Rosling A."/>
            <person name="Salamov A."/>
            <person name="Schmidt O."/>
            <person name="Schmutz J."/>
            <person name="Skrede I."/>
            <person name="Stenlid J."/>
            <person name="Wiebenga A."/>
            <person name="Xie X."/>
            <person name="Kues U."/>
            <person name="Hibbett D.S."/>
            <person name="Hoffmeister D."/>
            <person name="Hogberg N."/>
            <person name="Martin F."/>
            <person name="Grigoriev I.V."/>
            <person name="Watkinson S.C."/>
        </authorList>
    </citation>
    <scope>NUCLEOTIDE SEQUENCE</scope>
    <source>
        <strain evidence="4">S7.9</strain>
    </source>
</reference>
<dbReference type="OrthoDB" id="8300214at2759"/>
<feature type="compositionally biased region" description="Basic and acidic residues" evidence="1">
    <location>
        <begin position="9"/>
        <end position="21"/>
    </location>
</feature>
<feature type="region of interest" description="Disordered" evidence="1">
    <location>
        <begin position="1"/>
        <end position="38"/>
    </location>
</feature>
<proteinExistence type="predicted"/>
<organism>
    <name type="scientific">Serpula lacrymans var. lacrymans (strain S7.9)</name>
    <name type="common">Dry rot fungus</name>
    <dbReference type="NCBI Taxonomy" id="578457"/>
    <lineage>
        <taxon>Eukaryota</taxon>
        <taxon>Fungi</taxon>
        <taxon>Dikarya</taxon>
        <taxon>Basidiomycota</taxon>
        <taxon>Agaricomycotina</taxon>
        <taxon>Agaricomycetes</taxon>
        <taxon>Agaricomycetidae</taxon>
        <taxon>Boletales</taxon>
        <taxon>Coniophorineae</taxon>
        <taxon>Serpulaceae</taxon>
        <taxon>Serpula</taxon>
    </lineage>
</organism>
<keyword evidence="2" id="KW-0812">Transmembrane</keyword>
<dbReference type="AlphaFoldDB" id="F8NZS3"/>
<dbReference type="GeneID" id="18819805"/>
<dbReference type="EMBL" id="GL945435">
    <property type="protein sequence ID" value="EGO24044.1"/>
    <property type="molecule type" value="Genomic_DNA"/>
</dbReference>
<dbReference type="Pfam" id="PF09792">
    <property type="entry name" value="But2"/>
    <property type="match status" value="1"/>
</dbReference>